<keyword evidence="5 7" id="KW-0234">DNA repair</keyword>
<dbReference type="Pfam" id="PF02565">
    <property type="entry name" value="RecO_C"/>
    <property type="match status" value="1"/>
</dbReference>
<keyword evidence="3 7" id="KW-0227">DNA damage</keyword>
<name>A0A1I3TBG7_9PLAN</name>
<dbReference type="SUPFAM" id="SSF57863">
    <property type="entry name" value="ArfGap/RecO-like zinc finger"/>
    <property type="match status" value="1"/>
</dbReference>
<evidence type="ECO:0000256" key="4">
    <source>
        <dbReference type="ARBA" id="ARBA00023172"/>
    </source>
</evidence>
<dbReference type="Proteomes" id="UP000199518">
    <property type="component" value="Unassembled WGS sequence"/>
</dbReference>
<dbReference type="Gene3D" id="1.20.1440.120">
    <property type="entry name" value="Recombination protein O, C-terminal domain"/>
    <property type="match status" value="1"/>
</dbReference>
<evidence type="ECO:0000256" key="3">
    <source>
        <dbReference type="ARBA" id="ARBA00022763"/>
    </source>
</evidence>
<evidence type="ECO:0000313" key="9">
    <source>
        <dbReference type="EMBL" id="SFJ66837.1"/>
    </source>
</evidence>
<dbReference type="GO" id="GO:0006310">
    <property type="term" value="P:DNA recombination"/>
    <property type="evidence" value="ECO:0007669"/>
    <property type="project" value="UniProtKB-UniRule"/>
</dbReference>
<evidence type="ECO:0000256" key="5">
    <source>
        <dbReference type="ARBA" id="ARBA00023204"/>
    </source>
</evidence>
<dbReference type="STRING" id="1576369.SAMN05421753_12815"/>
<evidence type="ECO:0000256" key="7">
    <source>
        <dbReference type="HAMAP-Rule" id="MF_00201"/>
    </source>
</evidence>
<comment type="function">
    <text evidence="7">Involved in DNA repair and RecF pathway recombination.</text>
</comment>
<dbReference type="InterPro" id="IPR037278">
    <property type="entry name" value="ARFGAP/RecO"/>
</dbReference>
<comment type="similarity">
    <text evidence="1 7">Belongs to the RecO family.</text>
</comment>
<accession>A0A1I3TBG7</accession>
<evidence type="ECO:0000256" key="2">
    <source>
        <dbReference type="ARBA" id="ARBA00021310"/>
    </source>
</evidence>
<dbReference type="Gene3D" id="2.40.50.140">
    <property type="entry name" value="Nucleic acid-binding proteins"/>
    <property type="match status" value="1"/>
</dbReference>
<dbReference type="Pfam" id="PF11967">
    <property type="entry name" value="RecO_N"/>
    <property type="match status" value="1"/>
</dbReference>
<dbReference type="GO" id="GO:0043590">
    <property type="term" value="C:bacterial nucleoid"/>
    <property type="evidence" value="ECO:0007669"/>
    <property type="project" value="TreeGrafter"/>
</dbReference>
<evidence type="ECO:0000313" key="10">
    <source>
        <dbReference type="Proteomes" id="UP000199518"/>
    </source>
</evidence>
<protein>
    <recommendedName>
        <fullName evidence="2 7">DNA repair protein RecO</fullName>
    </recommendedName>
    <alternativeName>
        <fullName evidence="6 7">Recombination protein O</fullName>
    </alternativeName>
</protein>
<dbReference type="AlphaFoldDB" id="A0A1I3TBG7"/>
<feature type="domain" description="DNA replication/recombination mediator RecO N-terminal" evidence="8">
    <location>
        <begin position="2"/>
        <end position="58"/>
    </location>
</feature>
<dbReference type="EMBL" id="FOQD01000028">
    <property type="protein sequence ID" value="SFJ66837.1"/>
    <property type="molecule type" value="Genomic_DNA"/>
</dbReference>
<keyword evidence="10" id="KW-1185">Reference proteome</keyword>
<gene>
    <name evidence="7" type="primary">recO</name>
    <name evidence="9" type="ORF">SAMN05421753_12815</name>
</gene>
<keyword evidence="4 7" id="KW-0233">DNA recombination</keyword>
<evidence type="ECO:0000256" key="1">
    <source>
        <dbReference type="ARBA" id="ARBA00007452"/>
    </source>
</evidence>
<dbReference type="GO" id="GO:0006302">
    <property type="term" value="P:double-strand break repair"/>
    <property type="evidence" value="ECO:0007669"/>
    <property type="project" value="TreeGrafter"/>
</dbReference>
<dbReference type="InterPro" id="IPR022572">
    <property type="entry name" value="DNA_rep/recomb_RecO_N"/>
</dbReference>
<reference evidence="10" key="1">
    <citation type="submission" date="2016-10" db="EMBL/GenBank/DDBJ databases">
        <authorList>
            <person name="Varghese N."/>
            <person name="Submissions S."/>
        </authorList>
    </citation>
    <scope>NUCLEOTIDE SEQUENCE [LARGE SCALE GENOMIC DNA]</scope>
    <source>
        <strain evidence="10">DSM 26348</strain>
    </source>
</reference>
<dbReference type="PANTHER" id="PTHR33991:SF1">
    <property type="entry name" value="DNA REPAIR PROTEIN RECO"/>
    <property type="match status" value="1"/>
</dbReference>
<organism evidence="9 10">
    <name type="scientific">Planctomicrobium piriforme</name>
    <dbReference type="NCBI Taxonomy" id="1576369"/>
    <lineage>
        <taxon>Bacteria</taxon>
        <taxon>Pseudomonadati</taxon>
        <taxon>Planctomycetota</taxon>
        <taxon>Planctomycetia</taxon>
        <taxon>Planctomycetales</taxon>
        <taxon>Planctomycetaceae</taxon>
        <taxon>Planctomicrobium</taxon>
    </lineage>
</organism>
<proteinExistence type="inferred from homology"/>
<dbReference type="InterPro" id="IPR012340">
    <property type="entry name" value="NA-bd_OB-fold"/>
</dbReference>
<evidence type="ECO:0000259" key="8">
    <source>
        <dbReference type="Pfam" id="PF11967"/>
    </source>
</evidence>
<evidence type="ECO:0000256" key="6">
    <source>
        <dbReference type="ARBA" id="ARBA00033409"/>
    </source>
</evidence>
<dbReference type="SUPFAM" id="SSF50249">
    <property type="entry name" value="Nucleic acid-binding proteins"/>
    <property type="match status" value="1"/>
</dbReference>
<dbReference type="PANTHER" id="PTHR33991">
    <property type="entry name" value="DNA REPAIR PROTEIN RECO"/>
    <property type="match status" value="1"/>
</dbReference>
<dbReference type="InterPro" id="IPR003717">
    <property type="entry name" value="RecO"/>
</dbReference>
<dbReference type="NCBIfam" id="TIGR00613">
    <property type="entry name" value="reco"/>
    <property type="match status" value="1"/>
</dbReference>
<dbReference type="HAMAP" id="MF_00201">
    <property type="entry name" value="RecO"/>
    <property type="match status" value="1"/>
</dbReference>
<sequence length="226" mass="24952">MTLFTRDFGKVSALAKGAKRLKSAFESGFDLLARCRVVFLHKSTTALDLLTESQLLERFHPRAGSLSHLYGGYYVAELLNALTEEDDPHPLLYDAAVAGLEHLGRDESPFLAVTRFELAVLFEIGQLPDFYSCTICHSDIAPGHPGRFWVSQSGLICSNCGRSEYQPSEFHPGSLAVLHQLLQTEAGEPGEIPVSAQQKKEIRRLMTAAISHVLGRRPKTLSLITM</sequence>
<dbReference type="InterPro" id="IPR042242">
    <property type="entry name" value="RecO_C"/>
</dbReference>